<dbReference type="AlphaFoldDB" id="A0A640VV99"/>
<comment type="caution">
    <text evidence="5">The sequence shown here is derived from an EMBL/GenBank/DDBJ whole genome shotgun (WGS) entry which is preliminary data.</text>
</comment>
<dbReference type="InterPro" id="IPR006015">
    <property type="entry name" value="Universal_stress_UspA"/>
</dbReference>
<dbReference type="Gene3D" id="3.40.50.12370">
    <property type="match status" value="1"/>
</dbReference>
<dbReference type="Pfam" id="PF00582">
    <property type="entry name" value="Usp"/>
    <property type="match status" value="2"/>
</dbReference>
<dbReference type="PANTHER" id="PTHR46268">
    <property type="entry name" value="STRESS RESPONSE PROTEIN NHAX"/>
    <property type="match status" value="1"/>
</dbReference>
<evidence type="ECO:0000256" key="3">
    <source>
        <dbReference type="ARBA" id="ARBA00022840"/>
    </source>
</evidence>
<evidence type="ECO:0000313" key="6">
    <source>
        <dbReference type="Proteomes" id="UP000436522"/>
    </source>
</evidence>
<dbReference type="InterPro" id="IPR006016">
    <property type="entry name" value="UspA"/>
</dbReference>
<protein>
    <recommendedName>
        <fullName evidence="4">UspA domain-containing protein</fullName>
    </recommendedName>
</protein>
<feature type="domain" description="UspA" evidence="4">
    <location>
        <begin position="8"/>
        <end position="137"/>
    </location>
</feature>
<dbReference type="CDD" id="cd00293">
    <property type="entry name" value="USP-like"/>
    <property type="match status" value="2"/>
</dbReference>
<accession>A0A640VV99</accession>
<evidence type="ECO:0000259" key="4">
    <source>
        <dbReference type="Pfam" id="PF00582"/>
    </source>
</evidence>
<keyword evidence="2" id="KW-0547">Nucleotide-binding</keyword>
<proteinExistence type="inferred from homology"/>
<reference evidence="5 6" key="1">
    <citation type="submission" date="2019-12" db="EMBL/GenBank/DDBJ databases">
        <title>Roseobacter cerasinus sp. nov., isolated from seawater around aquaculture.</title>
        <authorList>
            <person name="Muramatsu S."/>
            <person name="Takabe Y."/>
            <person name="Mori K."/>
            <person name="Takaichi S."/>
            <person name="Hanada S."/>
        </authorList>
    </citation>
    <scope>NUCLEOTIDE SEQUENCE [LARGE SCALE GENOMIC DNA]</scope>
    <source>
        <strain evidence="5 6">AI77</strain>
    </source>
</reference>
<keyword evidence="3" id="KW-0067">ATP-binding</keyword>
<feature type="domain" description="UspA" evidence="4">
    <location>
        <begin position="184"/>
        <end position="265"/>
    </location>
</feature>
<evidence type="ECO:0000313" key="5">
    <source>
        <dbReference type="EMBL" id="GFE50825.1"/>
    </source>
</evidence>
<dbReference type="SUPFAM" id="SSF52402">
    <property type="entry name" value="Adenine nucleotide alpha hydrolases-like"/>
    <property type="match status" value="2"/>
</dbReference>
<evidence type="ECO:0000256" key="1">
    <source>
        <dbReference type="ARBA" id="ARBA00008791"/>
    </source>
</evidence>
<sequence>MEENEPVKNIVVASDLSERSGPAVRRAVDLARSNAAKLTVVHVVDAAMPERMAEQVQQEARTLLTREVTAAVDGHTVAYDIVVPIGDAIAEINDLLRSVEAELLVVGLHRRRIFLDHIKETTMEHLVRASHVPVLLVAREAEASYARVLAGVDLSAVCAAGLHRINEIAPKAEVAVFHAHEVSFRKEAERDYATWQAMHALPDDLPEPIYVEARPGEALQDVMAKEDYDLVVIGAHTRSNAGRYILGGFSSALIRNPPCDLLLAR</sequence>
<keyword evidence="6" id="KW-1185">Reference proteome</keyword>
<dbReference type="EMBL" id="BLIV01000004">
    <property type="protein sequence ID" value="GFE50825.1"/>
    <property type="molecule type" value="Genomic_DNA"/>
</dbReference>
<dbReference type="Proteomes" id="UP000436522">
    <property type="component" value="Unassembled WGS sequence"/>
</dbReference>
<comment type="similarity">
    <text evidence="1">Belongs to the universal stress protein A family.</text>
</comment>
<dbReference type="GO" id="GO:0005524">
    <property type="term" value="F:ATP binding"/>
    <property type="evidence" value="ECO:0007669"/>
    <property type="project" value="UniProtKB-KW"/>
</dbReference>
<dbReference type="PRINTS" id="PR01438">
    <property type="entry name" value="UNVRSLSTRESS"/>
</dbReference>
<organism evidence="5 6">
    <name type="scientific">Roseobacter cerasinus</name>
    <dbReference type="NCBI Taxonomy" id="2602289"/>
    <lineage>
        <taxon>Bacteria</taxon>
        <taxon>Pseudomonadati</taxon>
        <taxon>Pseudomonadota</taxon>
        <taxon>Alphaproteobacteria</taxon>
        <taxon>Rhodobacterales</taxon>
        <taxon>Roseobacteraceae</taxon>
        <taxon>Roseobacter</taxon>
    </lineage>
</organism>
<dbReference type="PANTHER" id="PTHR46268:SF27">
    <property type="entry name" value="UNIVERSAL STRESS PROTEIN RV2623"/>
    <property type="match status" value="1"/>
</dbReference>
<gene>
    <name evidence="5" type="ORF">So717_25780</name>
</gene>
<name>A0A640VV99_9RHOB</name>
<evidence type="ECO:0000256" key="2">
    <source>
        <dbReference type="ARBA" id="ARBA00022741"/>
    </source>
</evidence>